<dbReference type="Gene3D" id="3.20.20.80">
    <property type="entry name" value="Glycosidases"/>
    <property type="match status" value="1"/>
</dbReference>
<feature type="signal peptide" evidence="1">
    <location>
        <begin position="1"/>
        <end position="24"/>
    </location>
</feature>
<organism evidence="2 3">
    <name type="scientific">Francisella noatunensis</name>
    <dbReference type="NCBI Taxonomy" id="657445"/>
    <lineage>
        <taxon>Bacteria</taxon>
        <taxon>Pseudomonadati</taxon>
        <taxon>Pseudomonadota</taxon>
        <taxon>Gammaproteobacteria</taxon>
        <taxon>Thiotrichales</taxon>
        <taxon>Francisellaceae</taxon>
        <taxon>Francisella</taxon>
    </lineage>
</organism>
<proteinExistence type="predicted"/>
<keyword evidence="1" id="KW-0732">Signal</keyword>
<evidence type="ECO:0000313" key="2">
    <source>
        <dbReference type="EMBL" id="MBK2065585.1"/>
    </source>
</evidence>
<reference evidence="2 3" key="1">
    <citation type="submission" date="2020-09" db="EMBL/GenBank/DDBJ databases">
        <title>Development of specific Francisella tularensis PCR assay based on in-depth characterization of family Francisellaceae.</title>
        <authorList>
            <person name="Ohrman C."/>
            <person name="Sahl J."/>
            <person name="Sjodin A."/>
            <person name="Uneklint I."/>
            <person name="Ballard R."/>
            <person name="Karlsson L."/>
            <person name="Mcdonough R."/>
            <person name="Sundell D."/>
            <person name="Soria K."/>
            <person name="Brindeflk B."/>
            <person name="Vallesi A."/>
            <person name="Ramirez-Paredes J.G."/>
            <person name="Colquhoun D."/>
            <person name="Myrtennas K."/>
            <person name="Birdsell D."/>
            <person name="Johansson A."/>
            <person name="Wagner D."/>
            <person name="Forsman M."/>
        </authorList>
    </citation>
    <scope>NUCLEOTIDE SEQUENCE [LARGE SCALE GENOMIC DNA]</scope>
    <source>
        <strain evidence="2 3">FSC1140</strain>
    </source>
</reference>
<dbReference type="SUPFAM" id="SSF51445">
    <property type="entry name" value="(Trans)glycosidases"/>
    <property type="match status" value="1"/>
</dbReference>
<keyword evidence="3" id="KW-1185">Reference proteome</keyword>
<comment type="caution">
    <text evidence="2">The sequence shown here is derived from an EMBL/GenBank/DDBJ whole genome shotgun (WGS) entry which is preliminary data.</text>
</comment>
<gene>
    <name evidence="2" type="ORF">IB647_08245</name>
</gene>
<evidence type="ECO:0000313" key="3">
    <source>
        <dbReference type="Proteomes" id="UP000701999"/>
    </source>
</evidence>
<dbReference type="RefSeq" id="WP_192189647.1">
    <property type="nucleotide sequence ID" value="NZ_JACVKO010000158.1"/>
</dbReference>
<protein>
    <submittedName>
        <fullName evidence="2">Uncharacterized protein</fullName>
    </submittedName>
</protein>
<dbReference type="InterPro" id="IPR017853">
    <property type="entry name" value="GH"/>
</dbReference>
<accession>A0A9Q2KY17</accession>
<name>A0A9Q2KY17_9GAMM</name>
<evidence type="ECO:0000256" key="1">
    <source>
        <dbReference type="SAM" id="SignalP"/>
    </source>
</evidence>
<sequence length="156" mass="17870">MKNMTYNPFIKFFLFIFCISLTFATTKGSNNANIYINSLLSKRMLVGFLNIEDFFSTLKINIQKVKDDGYNTIVISDAYVSESKISFYQNNDTREYHILDKIHQAKKLGMKVLLSFGGSKNTFHPNINKDGQDPEILGKDMSNAQINNLAKNIIFF</sequence>
<feature type="chain" id="PRO_5040329902" evidence="1">
    <location>
        <begin position="25"/>
        <end position="156"/>
    </location>
</feature>
<dbReference type="Proteomes" id="UP000701999">
    <property type="component" value="Unassembled WGS sequence"/>
</dbReference>
<dbReference type="EMBL" id="JACVKN010000174">
    <property type="protein sequence ID" value="MBK2065585.1"/>
    <property type="molecule type" value="Genomic_DNA"/>
</dbReference>
<dbReference type="AlphaFoldDB" id="A0A9Q2KY17"/>